<protein>
    <submittedName>
        <fullName evidence="1">Uncharacterized protein</fullName>
    </submittedName>
</protein>
<dbReference type="Proteomes" id="UP000031586">
    <property type="component" value="Unassembled WGS sequence"/>
</dbReference>
<accession>A0A0C1ZMM1</accession>
<reference evidence="1 2" key="1">
    <citation type="submission" date="2014-07" db="EMBL/GenBank/DDBJ databases">
        <title>Unique and conserved regions in Vibrio harveyi and related species in comparison with the shrimp pathogen Vibrio harveyi CAIM 1792.</title>
        <authorList>
            <person name="Espinoza-Valles I."/>
            <person name="Vora G."/>
            <person name="Leekitcharoenphon P."/>
            <person name="Ussery D."/>
            <person name="Hoj L."/>
            <person name="Gomez-Gil B."/>
        </authorList>
    </citation>
    <scope>NUCLEOTIDE SEQUENCE [LARGE SCALE GENOMIC DNA]</scope>
    <source>
        <strain evidence="2">CAIM 1854 / LMG 25443</strain>
    </source>
</reference>
<dbReference type="EMBL" id="JPRD01000008">
    <property type="protein sequence ID" value="KIF54296.1"/>
    <property type="molecule type" value="Genomic_DNA"/>
</dbReference>
<name>A0A0C1ZMM1_9VIBR</name>
<proteinExistence type="predicted"/>
<sequence length="156" mass="18807">MEKSLRKLEDLDVSFNDYEVGPERYVRATWEMHIHRHYVLRENLSEQFIQKFNQINCSLGISLITINLGEHWEDYRWSKTLNTAIRESSYPVWIWFYGVDALRDSAYAGWLRTRLTVRRIENLRVVFVVETLDDFRAVFCDNREPFYQSTMLLQTD</sequence>
<gene>
    <name evidence="1" type="ORF">H735_04415</name>
</gene>
<organism evidence="1 2">
    <name type="scientific">Vibrio owensii CAIM 1854 = LMG 25443</name>
    <dbReference type="NCBI Taxonomy" id="1229493"/>
    <lineage>
        <taxon>Bacteria</taxon>
        <taxon>Pseudomonadati</taxon>
        <taxon>Pseudomonadota</taxon>
        <taxon>Gammaproteobacteria</taxon>
        <taxon>Vibrionales</taxon>
        <taxon>Vibrionaceae</taxon>
        <taxon>Vibrio</taxon>
    </lineage>
</organism>
<evidence type="ECO:0000313" key="2">
    <source>
        <dbReference type="Proteomes" id="UP000031586"/>
    </source>
</evidence>
<dbReference type="AlphaFoldDB" id="A0A0C1ZMM1"/>
<dbReference type="PATRIC" id="fig|1229493.5.peg.5808"/>
<comment type="caution">
    <text evidence="1">The sequence shown here is derived from an EMBL/GenBank/DDBJ whole genome shotgun (WGS) entry which is preliminary data.</text>
</comment>
<evidence type="ECO:0000313" key="1">
    <source>
        <dbReference type="EMBL" id="KIF54296.1"/>
    </source>
</evidence>